<name>A0ABM7P3D2_9BACT</name>
<sequence>METGLDPIDALFDVDLALRFLAKKCSDEYVQVLLEMVRKEHRKAILELNERGYVPSKVG</sequence>
<protein>
    <submittedName>
        <fullName evidence="1">Uncharacterized protein</fullName>
    </submittedName>
</protein>
<proteinExistence type="predicted"/>
<accession>A0ABM7P3D2</accession>
<dbReference type="EMBL" id="AP024485">
    <property type="protein sequence ID" value="BCS87352.1"/>
    <property type="molecule type" value="Genomic_DNA"/>
</dbReference>
<keyword evidence="2" id="KW-1185">Reference proteome</keyword>
<gene>
    <name evidence="1" type="ORF">PSDVSF_05940</name>
</gene>
<organism evidence="1 2">
    <name type="scientific">Pseudodesulfovibrio sediminis</name>
    <dbReference type="NCBI Taxonomy" id="2810563"/>
    <lineage>
        <taxon>Bacteria</taxon>
        <taxon>Pseudomonadati</taxon>
        <taxon>Thermodesulfobacteriota</taxon>
        <taxon>Desulfovibrionia</taxon>
        <taxon>Desulfovibrionales</taxon>
        <taxon>Desulfovibrionaceae</taxon>
    </lineage>
</organism>
<evidence type="ECO:0000313" key="2">
    <source>
        <dbReference type="Proteomes" id="UP001053296"/>
    </source>
</evidence>
<evidence type="ECO:0000313" key="1">
    <source>
        <dbReference type="EMBL" id="BCS87352.1"/>
    </source>
</evidence>
<dbReference type="RefSeq" id="WP_229593527.1">
    <property type="nucleotide sequence ID" value="NZ_AP024485.1"/>
</dbReference>
<reference evidence="1" key="1">
    <citation type="journal article" date="2022" name="Arch. Microbiol.">
        <title>Pseudodesulfovibrio sediminis sp. nov., a mesophilic and neutrophilic sulfate-reducing bacterium isolated from sediment of a brackish lake.</title>
        <authorList>
            <person name="Takahashi A."/>
            <person name="Kojima H."/>
            <person name="Watanabe M."/>
            <person name="Fukui M."/>
        </authorList>
    </citation>
    <scope>NUCLEOTIDE SEQUENCE</scope>
    <source>
        <strain evidence="1">SF6</strain>
    </source>
</reference>
<dbReference type="Proteomes" id="UP001053296">
    <property type="component" value="Chromosome"/>
</dbReference>